<evidence type="ECO:0000313" key="2">
    <source>
        <dbReference type="EMBL" id="GAH31607.1"/>
    </source>
</evidence>
<sequence>GVGNLETFADPQWEIGPQWRAFDSQAATDIHSQAGVITGTRTIEQVLVPTVGGEFTLPAIQFSYFDPQSGTYQTVETEPILISVEQDEQTAAPISIDAPTTKGTNAGRLHPIKISPGTGQVPSLYAGNPSFWLLWLVPLTFIIAQFGWQRRKKNILNNPAAQRSQKAA</sequence>
<feature type="transmembrane region" description="Helical" evidence="1">
    <location>
        <begin position="130"/>
        <end position="148"/>
    </location>
</feature>
<accession>X1EG83</accession>
<comment type="caution">
    <text evidence="2">The sequence shown here is derived from an EMBL/GenBank/DDBJ whole genome shotgun (WGS) entry which is preliminary data.</text>
</comment>
<gene>
    <name evidence="2" type="ORF">S03H2_25197</name>
</gene>
<evidence type="ECO:0000256" key="1">
    <source>
        <dbReference type="SAM" id="Phobius"/>
    </source>
</evidence>
<feature type="non-terminal residue" evidence="2">
    <location>
        <position position="1"/>
    </location>
</feature>
<keyword evidence="1" id="KW-0812">Transmembrane</keyword>
<dbReference type="InterPro" id="IPR025738">
    <property type="entry name" value="BatD"/>
</dbReference>
<dbReference type="PANTHER" id="PTHR40940:SF2">
    <property type="entry name" value="BATD"/>
    <property type="match status" value="1"/>
</dbReference>
<dbReference type="PANTHER" id="PTHR40940">
    <property type="entry name" value="PROTEIN BATD-RELATED"/>
    <property type="match status" value="1"/>
</dbReference>
<protein>
    <submittedName>
        <fullName evidence="2">Uncharacterized protein</fullName>
    </submittedName>
</protein>
<reference evidence="2" key="1">
    <citation type="journal article" date="2014" name="Front. Microbiol.">
        <title>High frequency of phylogenetically diverse reductive dehalogenase-homologous genes in deep subseafloor sedimentary metagenomes.</title>
        <authorList>
            <person name="Kawai M."/>
            <person name="Futagami T."/>
            <person name="Toyoda A."/>
            <person name="Takaki Y."/>
            <person name="Nishi S."/>
            <person name="Hori S."/>
            <person name="Arai W."/>
            <person name="Tsubouchi T."/>
            <person name="Morono Y."/>
            <person name="Uchiyama I."/>
            <person name="Ito T."/>
            <person name="Fujiyama A."/>
            <person name="Inagaki F."/>
            <person name="Takami H."/>
        </authorList>
    </citation>
    <scope>NUCLEOTIDE SEQUENCE</scope>
    <source>
        <strain evidence="2">Expedition CK06-06</strain>
    </source>
</reference>
<proteinExistence type="predicted"/>
<feature type="non-terminal residue" evidence="2">
    <location>
        <position position="168"/>
    </location>
</feature>
<dbReference type="AlphaFoldDB" id="X1EG83"/>
<dbReference type="Pfam" id="PF13584">
    <property type="entry name" value="BatD"/>
    <property type="match status" value="1"/>
</dbReference>
<dbReference type="EMBL" id="BARU01014195">
    <property type="protein sequence ID" value="GAH31607.1"/>
    <property type="molecule type" value="Genomic_DNA"/>
</dbReference>
<keyword evidence="1" id="KW-1133">Transmembrane helix</keyword>
<organism evidence="2">
    <name type="scientific">marine sediment metagenome</name>
    <dbReference type="NCBI Taxonomy" id="412755"/>
    <lineage>
        <taxon>unclassified sequences</taxon>
        <taxon>metagenomes</taxon>
        <taxon>ecological metagenomes</taxon>
    </lineage>
</organism>
<name>X1EG83_9ZZZZ</name>
<keyword evidence="1" id="KW-0472">Membrane</keyword>